<feature type="region of interest" description="Disordered" evidence="1">
    <location>
        <begin position="165"/>
        <end position="188"/>
    </location>
</feature>
<dbReference type="Proteomes" id="UP001465976">
    <property type="component" value="Unassembled WGS sequence"/>
</dbReference>
<organism evidence="3 4">
    <name type="scientific">Marasmius crinis-equi</name>
    <dbReference type="NCBI Taxonomy" id="585013"/>
    <lineage>
        <taxon>Eukaryota</taxon>
        <taxon>Fungi</taxon>
        <taxon>Dikarya</taxon>
        <taxon>Basidiomycota</taxon>
        <taxon>Agaricomycotina</taxon>
        <taxon>Agaricomycetes</taxon>
        <taxon>Agaricomycetidae</taxon>
        <taxon>Agaricales</taxon>
        <taxon>Marasmiineae</taxon>
        <taxon>Marasmiaceae</taxon>
        <taxon>Marasmius</taxon>
    </lineage>
</organism>
<name>A0ABR3EMY3_9AGAR</name>
<gene>
    <name evidence="3" type="ORF">V5O48_017808</name>
</gene>
<sequence>MLGSDETGSLLSMPDGQGVDHDFRLKEAQCIRNDLMDREGQPECLHACSICEKFIPTDIPGAYKGLRRLRAVVTDGVTVGRPCCKVHNCTQPLINNRAHYCHLHHERLSENCVVNSCTLKVRPGCRTCSSPEHIALEDYRNLKGKGFFLLQKRLQRVGSQAGEDSLASSTLAAEDEEEIEEDPVKKSDDGNVKVKARFGRRRTHNEQLVVCTCGVIAARATMFGAEAISGVKDFMKSVYPDPKELPDVIFYDNNCTLQSHLLAEDDCYFENVILPVDVFHFKSKLCQGLQDKMRNKLKSSEMSGNRG</sequence>
<evidence type="ECO:0000313" key="4">
    <source>
        <dbReference type="Proteomes" id="UP001465976"/>
    </source>
</evidence>
<feature type="domain" description="CxC6 like cysteine cluster associated with KDZ" evidence="2">
    <location>
        <begin position="73"/>
        <end position="138"/>
    </location>
</feature>
<protein>
    <recommendedName>
        <fullName evidence="2">CxC6 like cysteine cluster associated with KDZ domain-containing protein</fullName>
    </recommendedName>
</protein>
<proteinExistence type="predicted"/>
<evidence type="ECO:0000256" key="1">
    <source>
        <dbReference type="SAM" id="MobiDB-lite"/>
    </source>
</evidence>
<accession>A0ABR3EMY3</accession>
<evidence type="ECO:0000313" key="3">
    <source>
        <dbReference type="EMBL" id="KAL0564244.1"/>
    </source>
</evidence>
<evidence type="ECO:0000259" key="2">
    <source>
        <dbReference type="Pfam" id="PF18721"/>
    </source>
</evidence>
<dbReference type="InterPro" id="IPR040898">
    <property type="entry name" value="CxC6"/>
</dbReference>
<dbReference type="EMBL" id="JBAHYK010002905">
    <property type="protein sequence ID" value="KAL0564244.1"/>
    <property type="molecule type" value="Genomic_DNA"/>
</dbReference>
<keyword evidence="4" id="KW-1185">Reference proteome</keyword>
<dbReference type="Pfam" id="PF18721">
    <property type="entry name" value="CxC6"/>
    <property type="match status" value="1"/>
</dbReference>
<reference evidence="3 4" key="1">
    <citation type="submission" date="2024-02" db="EMBL/GenBank/DDBJ databases">
        <title>A draft genome for the cacao thread blight pathogen Marasmius crinis-equi.</title>
        <authorList>
            <person name="Cohen S.P."/>
            <person name="Baruah I.K."/>
            <person name="Amoako-Attah I."/>
            <person name="Bukari Y."/>
            <person name="Meinhardt L.W."/>
            <person name="Bailey B.A."/>
        </authorList>
    </citation>
    <scope>NUCLEOTIDE SEQUENCE [LARGE SCALE GENOMIC DNA]</scope>
    <source>
        <strain evidence="3 4">GH-76</strain>
    </source>
</reference>
<comment type="caution">
    <text evidence="3">The sequence shown here is derived from an EMBL/GenBank/DDBJ whole genome shotgun (WGS) entry which is preliminary data.</text>
</comment>